<sequence>MKVKLIILSVLTLGLFLVLPTTATANTSTKLFAAIVPMCQQDNPADTTIFKTRIENKEYQVWLEIDFYKQNILVPNQKLFGEVPGYLGAVRDSRKWIISDVKVEGNTATLTIINDYGSEDLIATLTYNADGTYTFKQGKGSTINIAVNNKWVKLPKTMLFK</sequence>
<dbReference type="EMBL" id="JABZSJ010000079">
    <property type="protein sequence ID" value="MBF1385207.1"/>
    <property type="molecule type" value="Genomic_DNA"/>
</dbReference>
<keyword evidence="1" id="KW-0732">Signal</keyword>
<feature type="signal peptide" evidence="1">
    <location>
        <begin position="1"/>
        <end position="25"/>
    </location>
</feature>
<accession>A0A930HP69</accession>
<proteinExistence type="predicted"/>
<evidence type="ECO:0000313" key="3">
    <source>
        <dbReference type="Proteomes" id="UP000771736"/>
    </source>
</evidence>
<protein>
    <submittedName>
        <fullName evidence="2">Uncharacterized protein</fullName>
    </submittedName>
</protein>
<evidence type="ECO:0000313" key="2">
    <source>
        <dbReference type="EMBL" id="MBF1385207.1"/>
    </source>
</evidence>
<dbReference type="Proteomes" id="UP000771736">
    <property type="component" value="Unassembled WGS sequence"/>
</dbReference>
<reference evidence="2" key="1">
    <citation type="submission" date="2020-04" db="EMBL/GenBank/DDBJ databases">
        <title>Deep metagenomics examines the oral microbiome during advanced dental caries in children, revealing novel taxa and co-occurrences with host molecules.</title>
        <authorList>
            <person name="Baker J.L."/>
            <person name="Morton J.T."/>
            <person name="Dinis M."/>
            <person name="Alvarez R."/>
            <person name="Tran N.C."/>
            <person name="Knight R."/>
            <person name="Edlund A."/>
        </authorList>
    </citation>
    <scope>NUCLEOTIDE SEQUENCE</scope>
    <source>
        <strain evidence="2">JCVI_44_bin.5</strain>
    </source>
</reference>
<name>A0A930HP69_9BACT</name>
<evidence type="ECO:0000256" key="1">
    <source>
        <dbReference type="SAM" id="SignalP"/>
    </source>
</evidence>
<dbReference type="AlphaFoldDB" id="A0A930HP69"/>
<dbReference type="RefSeq" id="WP_420541280.1">
    <property type="nucleotide sequence ID" value="NZ_CAJPLR010000128.1"/>
</dbReference>
<comment type="caution">
    <text evidence="2">The sequence shown here is derived from an EMBL/GenBank/DDBJ whole genome shotgun (WGS) entry which is preliminary data.</text>
</comment>
<organism evidence="2 3">
    <name type="scientific">Prevotella aurantiaca</name>
    <dbReference type="NCBI Taxonomy" id="596085"/>
    <lineage>
        <taxon>Bacteria</taxon>
        <taxon>Pseudomonadati</taxon>
        <taxon>Bacteroidota</taxon>
        <taxon>Bacteroidia</taxon>
        <taxon>Bacteroidales</taxon>
        <taxon>Prevotellaceae</taxon>
        <taxon>Prevotella</taxon>
    </lineage>
</organism>
<gene>
    <name evidence="2" type="ORF">HXN26_10280</name>
</gene>
<feature type="chain" id="PRO_5037035144" evidence="1">
    <location>
        <begin position="26"/>
        <end position="161"/>
    </location>
</feature>